<dbReference type="Proteomes" id="UP000198649">
    <property type="component" value="Unassembled WGS sequence"/>
</dbReference>
<dbReference type="Pfam" id="PF08751">
    <property type="entry name" value="TrwC"/>
    <property type="match status" value="1"/>
</dbReference>
<dbReference type="SUPFAM" id="SSF55464">
    <property type="entry name" value="Origin of replication-binding domain, RBD-like"/>
    <property type="match status" value="1"/>
</dbReference>
<dbReference type="AlphaFoldDB" id="A0A1I3EZ68"/>
<dbReference type="Gene3D" id="3.40.50.300">
    <property type="entry name" value="P-loop containing nucleotide triphosphate hydrolases"/>
    <property type="match status" value="2"/>
</dbReference>
<dbReference type="EMBL" id="FOQG01000004">
    <property type="protein sequence ID" value="SFI03831.1"/>
    <property type="molecule type" value="Genomic_DNA"/>
</dbReference>
<keyword evidence="4" id="KW-1185">Reference proteome</keyword>
<sequence length="881" mass="93956">MHGGVKVYRGNPAAARSYVEADHARVDDYYLAEGTGLAMRFVATPDGVEAVGALDGDGYEAWVAGIDPLTGEPRGRLRQDASAVRFVEVVVNGPKTWSLAAALDPAVAVAYDAAQDRAAGEIIGWLAQHATTRVGPRGRQVQVPVERIEAATVRHYTSRAGDPHRHLHVQINARVWAAGKWRGLHTVGVRDMIDAVNGIGHAAVMCDPQFRQVLADRGFSVDAKSGEVNELAGFVGAFSARARQIGQNIARYEAAWRDTHSGQEPGPELLRTWDRRAWSQARPDKVVPTDGTVLTDRWVDELHRLGFRTPTHGAALNGVRTGALDRDAAVTTVLTRLGAKRSGWNGADIRGQVELLIAGEGIVTDRAVRIELAEDLTARAVAACVPLLDEEGTPEHIRALTSATVLGVEADLNDSFAVRASLPGLSANITGGDLDEAQMRAVATLAGKYRLVVVEGAAGAGKTATLAGTASVVAQTGHRMIVVTPTLKAAHVAETEAGVQAHSAAWLAHQYGYAWDNNGCWTRGPSDPSAQAVLGRGDLLLIDEAGMLDQDTAHALIRIVDETGARLALVGDRHQLPAVGRGGVLDLAARWVDPEARLMLDTVHRFVDPDYAKLSLAMRAGENPAAVFDQLVGRGEIVLHPDEASRTAVLADGAAATGALVVADTREQVADLNQAIRERLVTAGKVDDSRVLITDGGERLGVGDRVATRRNDRDLNVANRDTWTVSGLRDNGTMHLVGVAGTREVPYGYAVRDVELAYASTVYGAQGETTRSAHLVLGEHTGAASAYVAMTRGREANTAHVVAEDLHDARQQWALVFSRDRADLGPAHAGRLAAEAAAKYERYDHPAHTEGRNDPAPVARRHREPPPSYSRPSRGGPGIGF</sequence>
<dbReference type="Pfam" id="PF13604">
    <property type="entry name" value="AAA_30"/>
    <property type="match status" value="1"/>
</dbReference>
<proteinExistence type="predicted"/>
<evidence type="ECO:0000256" key="1">
    <source>
        <dbReference type="SAM" id="MobiDB-lite"/>
    </source>
</evidence>
<accession>A0A1I3EZ68</accession>
<name>A0A1I3EZ68_9ACTN</name>
<dbReference type="InterPro" id="IPR014862">
    <property type="entry name" value="TrwC"/>
</dbReference>
<evidence type="ECO:0000313" key="3">
    <source>
        <dbReference type="EMBL" id="SFI03831.1"/>
    </source>
</evidence>
<dbReference type="InterPro" id="IPR027417">
    <property type="entry name" value="P-loop_NTPase"/>
</dbReference>
<evidence type="ECO:0000259" key="2">
    <source>
        <dbReference type="Pfam" id="PF08751"/>
    </source>
</evidence>
<dbReference type="Gene3D" id="2.30.30.940">
    <property type="match status" value="1"/>
</dbReference>
<dbReference type="InterPro" id="IPR050534">
    <property type="entry name" value="Coronavir_polyprotein_1ab"/>
</dbReference>
<feature type="region of interest" description="Disordered" evidence="1">
    <location>
        <begin position="843"/>
        <end position="881"/>
    </location>
</feature>
<dbReference type="SUPFAM" id="SSF52540">
    <property type="entry name" value="P-loop containing nucleoside triphosphate hydrolases"/>
    <property type="match status" value="2"/>
</dbReference>
<dbReference type="PANTHER" id="PTHR43788">
    <property type="entry name" value="DNA2/NAM7 HELICASE FAMILY MEMBER"/>
    <property type="match status" value="1"/>
</dbReference>
<dbReference type="OrthoDB" id="4524286at2"/>
<evidence type="ECO:0000313" key="4">
    <source>
        <dbReference type="Proteomes" id="UP000198649"/>
    </source>
</evidence>
<gene>
    <name evidence="3" type="ORF">SAMN05216561_104125</name>
</gene>
<feature type="compositionally biased region" description="Basic and acidic residues" evidence="1">
    <location>
        <begin position="843"/>
        <end position="853"/>
    </location>
</feature>
<dbReference type="CDD" id="cd18809">
    <property type="entry name" value="SF1_C_RecD"/>
    <property type="match status" value="1"/>
</dbReference>
<protein>
    <submittedName>
        <fullName evidence="3">Conjugative relaxase domain-containing protein, TrwC/TraI family</fullName>
    </submittedName>
</protein>
<feature type="domain" description="TrwC relaxase" evidence="2">
    <location>
        <begin position="14"/>
        <end position="304"/>
    </location>
</feature>
<organism evidence="3 4">
    <name type="scientific">Nocardioides psychrotolerans</name>
    <dbReference type="NCBI Taxonomy" id="1005945"/>
    <lineage>
        <taxon>Bacteria</taxon>
        <taxon>Bacillati</taxon>
        <taxon>Actinomycetota</taxon>
        <taxon>Actinomycetes</taxon>
        <taxon>Propionibacteriales</taxon>
        <taxon>Nocardioidaceae</taxon>
        <taxon>Nocardioides</taxon>
    </lineage>
</organism>
<dbReference type="NCBIfam" id="NF041492">
    <property type="entry name" value="MobF"/>
    <property type="match status" value="1"/>
</dbReference>
<reference evidence="3 4" key="1">
    <citation type="submission" date="2016-10" db="EMBL/GenBank/DDBJ databases">
        <authorList>
            <person name="de Groot N.N."/>
        </authorList>
    </citation>
    <scope>NUCLEOTIDE SEQUENCE [LARGE SCALE GENOMIC DNA]</scope>
    <source>
        <strain evidence="3 4">CGMCC 1.11156</strain>
    </source>
</reference>
<dbReference type="STRING" id="1005945.SAMN05216561_104125"/>